<dbReference type="InterPro" id="IPR045682">
    <property type="entry name" value="DUF6193"/>
</dbReference>
<protein>
    <submittedName>
        <fullName evidence="1">Uncharacterized protein</fullName>
    </submittedName>
</protein>
<sequence length="230" mass="25508">MGEVAGAWAEAAHWYPDVVAAGGLSQAWQAELDRLRTPSWVRPRIVDNPRSATVERGDRRADLLLSPRRRQFYLALRAGQPTALQGFAPDLTTTAGAARQWVSGERPGQVAAAWPWLGSVALAEARERGDRRAARWLWLHENHCADQVATRLGGFVALAFHEPRLRALYPYTSHWNLSFSTTSQWPFTRDHPVVAPGADAGRYVVGTRDGRVHDETDAAGALRLVLAEWD</sequence>
<proteinExistence type="predicted"/>
<keyword evidence="2" id="KW-1185">Reference proteome</keyword>
<dbReference type="RefSeq" id="WP_089253930.1">
    <property type="nucleotide sequence ID" value="NZ_FZPH01000014.1"/>
</dbReference>
<dbReference type="AlphaFoldDB" id="A0A239P7M0"/>
<dbReference type="OrthoDB" id="3378006at2"/>
<organism evidence="1 2">
    <name type="scientific">Asanoa hainanensis</name>
    <dbReference type="NCBI Taxonomy" id="560556"/>
    <lineage>
        <taxon>Bacteria</taxon>
        <taxon>Bacillati</taxon>
        <taxon>Actinomycetota</taxon>
        <taxon>Actinomycetes</taxon>
        <taxon>Micromonosporales</taxon>
        <taxon>Micromonosporaceae</taxon>
        <taxon>Asanoa</taxon>
    </lineage>
</organism>
<evidence type="ECO:0000313" key="2">
    <source>
        <dbReference type="Proteomes" id="UP000198362"/>
    </source>
</evidence>
<evidence type="ECO:0000313" key="1">
    <source>
        <dbReference type="EMBL" id="SNT62962.1"/>
    </source>
</evidence>
<accession>A0A239P7M0</accession>
<dbReference type="EMBL" id="FZPH01000014">
    <property type="protein sequence ID" value="SNT62962.1"/>
    <property type="molecule type" value="Genomic_DNA"/>
</dbReference>
<gene>
    <name evidence="1" type="ORF">SAMN05421812_114237</name>
</gene>
<dbReference type="Pfam" id="PF19692">
    <property type="entry name" value="DUF6193"/>
    <property type="match status" value="1"/>
</dbReference>
<dbReference type="Proteomes" id="UP000198362">
    <property type="component" value="Unassembled WGS sequence"/>
</dbReference>
<reference evidence="1 2" key="1">
    <citation type="submission" date="2017-06" db="EMBL/GenBank/DDBJ databases">
        <authorList>
            <person name="Kim H.J."/>
            <person name="Triplett B.A."/>
        </authorList>
    </citation>
    <scope>NUCLEOTIDE SEQUENCE [LARGE SCALE GENOMIC DNA]</scope>
    <source>
        <strain evidence="1 2">CGMCC 4.5593</strain>
    </source>
</reference>
<name>A0A239P7M0_9ACTN</name>